<evidence type="ECO:0000313" key="1">
    <source>
        <dbReference type="EMBL" id="SAM05865.1"/>
    </source>
</evidence>
<keyword evidence="2" id="KW-1185">Reference proteome</keyword>
<dbReference type="EMBL" id="LT554473">
    <property type="protein sequence ID" value="SAM05865.1"/>
    <property type="molecule type" value="Genomic_DNA"/>
</dbReference>
<gene>
    <name evidence="1" type="primary">ABSGL_11740.1 scaffold 12318</name>
</gene>
<reference evidence="1" key="1">
    <citation type="submission" date="2016-04" db="EMBL/GenBank/DDBJ databases">
        <authorList>
            <person name="Evans L.H."/>
            <person name="Alamgir A."/>
            <person name="Owens N."/>
            <person name="Weber N.D."/>
            <person name="Virtaneva K."/>
            <person name="Barbian K."/>
            <person name="Babar A."/>
            <person name="Rosenke K."/>
        </authorList>
    </citation>
    <scope>NUCLEOTIDE SEQUENCE [LARGE SCALE GENOMIC DNA]</scope>
    <source>
        <strain evidence="1">CBS 101.48</strain>
    </source>
</reference>
<proteinExistence type="predicted"/>
<dbReference type="AlphaFoldDB" id="A0A168R046"/>
<accession>A0A168R046</accession>
<dbReference type="Proteomes" id="UP000078561">
    <property type="component" value="Unassembled WGS sequence"/>
</dbReference>
<organism evidence="1">
    <name type="scientific">Absidia glauca</name>
    <name type="common">Pin mould</name>
    <dbReference type="NCBI Taxonomy" id="4829"/>
    <lineage>
        <taxon>Eukaryota</taxon>
        <taxon>Fungi</taxon>
        <taxon>Fungi incertae sedis</taxon>
        <taxon>Mucoromycota</taxon>
        <taxon>Mucoromycotina</taxon>
        <taxon>Mucoromycetes</taxon>
        <taxon>Mucorales</taxon>
        <taxon>Cunninghamellaceae</taxon>
        <taxon>Absidia</taxon>
    </lineage>
</organism>
<dbReference type="InParanoid" id="A0A168R046"/>
<sequence>MDVKSSPFQDMGKKWRLVAFFQPRQIPLEAKFCSALCSALAPMPLPVRFPKVKSITKNAKRRACTAKGGAINCELG</sequence>
<name>A0A168R046_ABSGL</name>
<evidence type="ECO:0000313" key="2">
    <source>
        <dbReference type="Proteomes" id="UP000078561"/>
    </source>
</evidence>
<protein>
    <submittedName>
        <fullName evidence="1">Uncharacterized protein</fullName>
    </submittedName>
</protein>